<dbReference type="PROSITE" id="PS51747">
    <property type="entry name" value="CYT_DCMP_DEAMINASES_2"/>
    <property type="match status" value="1"/>
</dbReference>
<evidence type="ECO:0000256" key="13">
    <source>
        <dbReference type="PIRSR" id="PIRSR606262-2"/>
    </source>
</evidence>
<dbReference type="Proteomes" id="UP000192721">
    <property type="component" value="Unassembled WGS sequence"/>
</dbReference>
<comment type="cofactor">
    <cofactor evidence="1 14 15">
        <name>Zn(2+)</name>
        <dbReference type="ChEBI" id="CHEBI:29105"/>
    </cofactor>
</comment>
<dbReference type="CDD" id="cd01283">
    <property type="entry name" value="cytidine_deaminase"/>
    <property type="match status" value="1"/>
</dbReference>
<dbReference type="PANTHER" id="PTHR11644:SF2">
    <property type="entry name" value="CYTIDINE DEAMINASE"/>
    <property type="match status" value="1"/>
</dbReference>
<feature type="binding site" evidence="14">
    <location>
        <position position="98"/>
    </location>
    <ligand>
        <name>Zn(2+)</name>
        <dbReference type="ChEBI" id="CHEBI:29105"/>
        <note>catalytic</note>
    </ligand>
</feature>
<dbReference type="Pfam" id="PF00383">
    <property type="entry name" value="dCMP_cyt_deam_1"/>
    <property type="match status" value="1"/>
</dbReference>
<evidence type="ECO:0000256" key="15">
    <source>
        <dbReference type="RuleBase" id="RU364006"/>
    </source>
</evidence>
<dbReference type="GO" id="GO:0055086">
    <property type="term" value="P:nucleobase-containing small molecule metabolic process"/>
    <property type="evidence" value="ECO:0007669"/>
    <property type="project" value="UniProtKB-ARBA"/>
</dbReference>
<evidence type="ECO:0000256" key="7">
    <source>
        <dbReference type="ARBA" id="ARBA00022801"/>
    </source>
</evidence>
<accession>A0A1W0CBZ7</accession>
<feature type="binding site" evidence="13">
    <location>
        <begin position="50"/>
        <end position="56"/>
    </location>
    <ligand>
        <name>substrate</name>
    </ligand>
</feature>
<dbReference type="EC" id="3.5.4.5" evidence="4 15"/>
<dbReference type="GO" id="GO:0004126">
    <property type="term" value="F:cytidine deaminase activity"/>
    <property type="evidence" value="ECO:0007669"/>
    <property type="project" value="UniProtKB-UniRule"/>
</dbReference>
<dbReference type="GO" id="GO:0042802">
    <property type="term" value="F:identical protein binding"/>
    <property type="evidence" value="ECO:0007669"/>
    <property type="project" value="UniProtKB-ARBA"/>
</dbReference>
<dbReference type="GO" id="GO:0072527">
    <property type="term" value="P:pyrimidine-containing compound metabolic process"/>
    <property type="evidence" value="ECO:0007669"/>
    <property type="project" value="UniProtKB-ARBA"/>
</dbReference>
<comment type="catalytic activity">
    <reaction evidence="11 15">
        <text>cytidine + H2O + H(+) = uridine + NH4(+)</text>
        <dbReference type="Rhea" id="RHEA:16069"/>
        <dbReference type="ChEBI" id="CHEBI:15377"/>
        <dbReference type="ChEBI" id="CHEBI:15378"/>
        <dbReference type="ChEBI" id="CHEBI:16704"/>
        <dbReference type="ChEBI" id="CHEBI:17562"/>
        <dbReference type="ChEBI" id="CHEBI:28938"/>
        <dbReference type="EC" id="3.5.4.5"/>
    </reaction>
</comment>
<comment type="caution">
    <text evidence="17">The sequence shown here is derived from an EMBL/GenBank/DDBJ whole genome shotgun (WGS) entry which is preliminary data.</text>
</comment>
<dbReference type="GO" id="GO:0008270">
    <property type="term" value="F:zinc ion binding"/>
    <property type="evidence" value="ECO:0007669"/>
    <property type="project" value="UniProtKB-UniRule"/>
</dbReference>
<protein>
    <recommendedName>
        <fullName evidence="5 15">Cytidine deaminase</fullName>
        <ecNumber evidence="4 15">3.5.4.5</ecNumber>
    </recommendedName>
    <alternativeName>
        <fullName evidence="9 15">Cytidine aminohydrolase</fullName>
    </alternativeName>
</protein>
<comment type="catalytic activity">
    <reaction evidence="10 15">
        <text>2'-deoxycytidine + H2O + H(+) = 2'-deoxyuridine + NH4(+)</text>
        <dbReference type="Rhea" id="RHEA:13433"/>
        <dbReference type="ChEBI" id="CHEBI:15377"/>
        <dbReference type="ChEBI" id="CHEBI:15378"/>
        <dbReference type="ChEBI" id="CHEBI:15698"/>
        <dbReference type="ChEBI" id="CHEBI:16450"/>
        <dbReference type="ChEBI" id="CHEBI:28938"/>
        <dbReference type="EC" id="3.5.4.5"/>
    </reaction>
</comment>
<dbReference type="InterPro" id="IPR006262">
    <property type="entry name" value="Cyt_deam_tetra"/>
</dbReference>
<evidence type="ECO:0000256" key="5">
    <source>
        <dbReference type="ARBA" id="ARBA00018266"/>
    </source>
</evidence>
<evidence type="ECO:0000313" key="17">
    <source>
        <dbReference type="EMBL" id="OQS32273.1"/>
    </source>
</evidence>
<keyword evidence="7 15" id="KW-0378">Hydrolase</keyword>
<feature type="binding site" evidence="14">
    <location>
        <position position="95"/>
    </location>
    <ligand>
        <name>Zn(2+)</name>
        <dbReference type="ChEBI" id="CHEBI:29105"/>
        <note>catalytic</note>
    </ligand>
</feature>
<feature type="domain" description="CMP/dCMP-type deaminase" evidence="16">
    <location>
        <begin position="9"/>
        <end position="136"/>
    </location>
</feature>
<dbReference type="RefSeq" id="WP_081556981.1">
    <property type="nucleotide sequence ID" value="NZ_LXRL01000069.1"/>
</dbReference>
<gene>
    <name evidence="17" type="ORF">B0T45_22005</name>
</gene>
<dbReference type="InterPro" id="IPR016192">
    <property type="entry name" value="APOBEC/CMP_deaminase_Zn-bd"/>
</dbReference>
<evidence type="ECO:0000259" key="16">
    <source>
        <dbReference type="PROSITE" id="PS51747"/>
    </source>
</evidence>
<dbReference type="NCBIfam" id="TIGR01354">
    <property type="entry name" value="cyt_deam_tetra"/>
    <property type="match status" value="1"/>
</dbReference>
<reference evidence="17 18" key="1">
    <citation type="submission" date="2017-02" db="EMBL/GenBank/DDBJ databases">
        <title>Chromobacterium haemolyticum H5244.</title>
        <authorList>
            <person name="Gulvik C.A."/>
        </authorList>
    </citation>
    <scope>NUCLEOTIDE SEQUENCE [LARGE SCALE GENOMIC DNA]</scope>
    <source>
        <strain evidence="17 18">H5244</strain>
    </source>
</reference>
<feature type="active site" description="Proton donor" evidence="12">
    <location>
        <position position="63"/>
    </location>
</feature>
<name>A0A1W0CBZ7_9NEIS</name>
<evidence type="ECO:0000313" key="18">
    <source>
        <dbReference type="Proteomes" id="UP000192721"/>
    </source>
</evidence>
<dbReference type="FunFam" id="3.40.140.10:FF:000008">
    <property type="entry name" value="Cytidine deaminase"/>
    <property type="match status" value="1"/>
</dbReference>
<evidence type="ECO:0000256" key="9">
    <source>
        <dbReference type="ARBA" id="ARBA00032005"/>
    </source>
</evidence>
<dbReference type="NCBIfam" id="NF004064">
    <property type="entry name" value="PRK05578.1"/>
    <property type="match status" value="1"/>
</dbReference>
<evidence type="ECO:0000256" key="12">
    <source>
        <dbReference type="PIRSR" id="PIRSR606262-1"/>
    </source>
</evidence>
<dbReference type="PANTHER" id="PTHR11644">
    <property type="entry name" value="CYTIDINE DEAMINASE"/>
    <property type="match status" value="1"/>
</dbReference>
<keyword evidence="8 14" id="KW-0862">Zinc</keyword>
<evidence type="ECO:0000256" key="1">
    <source>
        <dbReference type="ARBA" id="ARBA00001947"/>
    </source>
</evidence>
<comment type="similarity">
    <text evidence="3 15">Belongs to the cytidine and deoxycytidylate deaminase family.</text>
</comment>
<dbReference type="InterPro" id="IPR016193">
    <property type="entry name" value="Cytidine_deaminase-like"/>
</dbReference>
<sequence length="142" mass="15021">MTGNAPNNEQWAELEMAARLAARQAYVPYSKFAVGAAILDGAGKIHIGCNVENASYGLTNCAERTAIYAARANHGIQDVLAVCIYTPTPTPTPPCGACRQVLNEFGPAMRVRAICDGEDLIDTTLEVLLPGAFGPKNLKNAS</sequence>
<evidence type="ECO:0000256" key="8">
    <source>
        <dbReference type="ARBA" id="ARBA00022833"/>
    </source>
</evidence>
<dbReference type="AlphaFoldDB" id="A0A1W0CBZ7"/>
<evidence type="ECO:0000256" key="3">
    <source>
        <dbReference type="ARBA" id="ARBA00006576"/>
    </source>
</evidence>
<dbReference type="SUPFAM" id="SSF53927">
    <property type="entry name" value="Cytidine deaminase-like"/>
    <property type="match status" value="1"/>
</dbReference>
<dbReference type="InterPro" id="IPR002125">
    <property type="entry name" value="CMP_dCMP_dom"/>
</dbReference>
<dbReference type="PROSITE" id="PS00903">
    <property type="entry name" value="CYT_DCMP_DEAMINASES_1"/>
    <property type="match status" value="1"/>
</dbReference>
<dbReference type="EMBL" id="MUKV01000048">
    <property type="protein sequence ID" value="OQS32273.1"/>
    <property type="molecule type" value="Genomic_DNA"/>
</dbReference>
<keyword evidence="6 14" id="KW-0479">Metal-binding</keyword>
<feature type="binding site" evidence="14">
    <location>
        <position position="61"/>
    </location>
    <ligand>
        <name>Zn(2+)</name>
        <dbReference type="ChEBI" id="CHEBI:29105"/>
        <note>catalytic</note>
    </ligand>
</feature>
<comment type="function">
    <text evidence="2 15">This enzyme scavenges exogenous and endogenous cytidine and 2'-deoxycytidine for UMP synthesis.</text>
</comment>
<evidence type="ECO:0000256" key="6">
    <source>
        <dbReference type="ARBA" id="ARBA00022723"/>
    </source>
</evidence>
<dbReference type="GO" id="GO:0005829">
    <property type="term" value="C:cytosol"/>
    <property type="evidence" value="ECO:0007669"/>
    <property type="project" value="TreeGrafter"/>
</dbReference>
<evidence type="ECO:0000256" key="2">
    <source>
        <dbReference type="ARBA" id="ARBA00003949"/>
    </source>
</evidence>
<dbReference type="InterPro" id="IPR050202">
    <property type="entry name" value="Cyt/Deoxycyt_deaminase"/>
</dbReference>
<proteinExistence type="inferred from homology"/>
<organism evidence="17 18">
    <name type="scientific">Chromobacterium haemolyticum</name>
    <dbReference type="NCBI Taxonomy" id="394935"/>
    <lineage>
        <taxon>Bacteria</taxon>
        <taxon>Pseudomonadati</taxon>
        <taxon>Pseudomonadota</taxon>
        <taxon>Betaproteobacteria</taxon>
        <taxon>Neisseriales</taxon>
        <taxon>Chromobacteriaceae</taxon>
        <taxon>Chromobacterium</taxon>
    </lineage>
</organism>
<dbReference type="Gene3D" id="3.40.140.10">
    <property type="entry name" value="Cytidine Deaminase, domain 2"/>
    <property type="match status" value="1"/>
</dbReference>
<evidence type="ECO:0000256" key="14">
    <source>
        <dbReference type="PIRSR" id="PIRSR606262-3"/>
    </source>
</evidence>
<evidence type="ECO:0000256" key="11">
    <source>
        <dbReference type="ARBA" id="ARBA00049558"/>
    </source>
</evidence>
<evidence type="ECO:0000256" key="10">
    <source>
        <dbReference type="ARBA" id="ARBA00049252"/>
    </source>
</evidence>
<evidence type="ECO:0000256" key="4">
    <source>
        <dbReference type="ARBA" id="ARBA00012783"/>
    </source>
</evidence>